<protein>
    <recommendedName>
        <fullName evidence="2">Mitochondrial fission process protein 1</fullName>
    </recommendedName>
    <alternativeName>
        <fullName evidence="3">Mitochondrial 18 kDa protein</fullName>
    </alternativeName>
</protein>
<dbReference type="Pfam" id="PF10558">
    <property type="entry name" value="MTP18"/>
    <property type="match status" value="1"/>
</dbReference>
<dbReference type="GO" id="GO:0005739">
    <property type="term" value="C:mitochondrion"/>
    <property type="evidence" value="ECO:0007669"/>
    <property type="project" value="TreeGrafter"/>
</dbReference>
<evidence type="ECO:0000256" key="1">
    <source>
        <dbReference type="ARBA" id="ARBA00009224"/>
    </source>
</evidence>
<organism evidence="5 6">
    <name type="scientific">Ramalina farinacea</name>
    <dbReference type="NCBI Taxonomy" id="258253"/>
    <lineage>
        <taxon>Eukaryota</taxon>
        <taxon>Fungi</taxon>
        <taxon>Dikarya</taxon>
        <taxon>Ascomycota</taxon>
        <taxon>Pezizomycotina</taxon>
        <taxon>Lecanoromycetes</taxon>
        <taxon>OSLEUM clade</taxon>
        <taxon>Lecanoromycetidae</taxon>
        <taxon>Lecanorales</taxon>
        <taxon>Lecanorineae</taxon>
        <taxon>Ramalinaceae</taxon>
        <taxon>Ramalina</taxon>
    </lineage>
</organism>
<dbReference type="GO" id="GO:0000266">
    <property type="term" value="P:mitochondrial fission"/>
    <property type="evidence" value="ECO:0007669"/>
    <property type="project" value="TreeGrafter"/>
</dbReference>
<reference evidence="5" key="1">
    <citation type="journal article" date="2023" name="Genome Biol. Evol.">
        <title>First Whole Genome Sequence and Flow Cytometry Genome Size Data for the Lichen-Forming Fungus Ramalina farinacea (Ascomycota).</title>
        <authorList>
            <person name="Llewellyn T."/>
            <person name="Mian S."/>
            <person name="Hill R."/>
            <person name="Leitch I.J."/>
            <person name="Gaya E."/>
        </authorList>
    </citation>
    <scope>NUCLEOTIDE SEQUENCE</scope>
    <source>
        <strain evidence="5">LIQ254RAFAR</strain>
    </source>
</reference>
<feature type="region of interest" description="Disordered" evidence="4">
    <location>
        <begin position="1"/>
        <end position="30"/>
    </location>
</feature>
<dbReference type="PANTHER" id="PTHR11001">
    <property type="entry name" value="MITOCHONDRIAL FISSION PROCESS PROTEIN 1"/>
    <property type="match status" value="1"/>
</dbReference>
<sequence>MSANNKRPNGSSDAQRHSEHDTPLPREQLPQSLQTLVDDDDSLLDQLYEGRAHESTDSNLRYAAYATRLRTILLSAHRYVAYTSDIGESFRPVAHPWLIKSAYGISWAYLIGDVGHEGYKAYLHNQAIKHPGVPGTTVSADASDARGRSGAADYAAGRVPMSEDYRAIMAQRAVFQGVASMGLPAFTIHSIVRYSGRALKDAKNVRIRTYGPIGLGLAAVPFLPFLFDKPVEHATEWTFHKAFETFGGPEAVAHGKEDSAVGGIAEKVRKKMKEKEL</sequence>
<evidence type="ECO:0000313" key="6">
    <source>
        <dbReference type="Proteomes" id="UP001161017"/>
    </source>
</evidence>
<feature type="compositionally biased region" description="Basic and acidic residues" evidence="4">
    <location>
        <begin position="14"/>
        <end position="24"/>
    </location>
</feature>
<feature type="compositionally biased region" description="Polar residues" evidence="4">
    <location>
        <begin position="1"/>
        <end position="13"/>
    </location>
</feature>
<evidence type="ECO:0000256" key="2">
    <source>
        <dbReference type="ARBA" id="ARBA00017835"/>
    </source>
</evidence>
<dbReference type="Proteomes" id="UP001161017">
    <property type="component" value="Unassembled WGS sequence"/>
</dbReference>
<gene>
    <name evidence="5" type="ORF">OHK93_008151</name>
</gene>
<keyword evidence="6" id="KW-1185">Reference proteome</keyword>
<dbReference type="InterPro" id="IPR019560">
    <property type="entry name" value="Mitochondrial_18_kDa_protein"/>
</dbReference>
<comment type="similarity">
    <text evidence="1">Belongs to the MTFP1 family.</text>
</comment>
<evidence type="ECO:0000256" key="3">
    <source>
        <dbReference type="ARBA" id="ARBA00029631"/>
    </source>
</evidence>
<evidence type="ECO:0000256" key="4">
    <source>
        <dbReference type="SAM" id="MobiDB-lite"/>
    </source>
</evidence>
<comment type="caution">
    <text evidence="5">The sequence shown here is derived from an EMBL/GenBank/DDBJ whole genome shotgun (WGS) entry which is preliminary data.</text>
</comment>
<dbReference type="AlphaFoldDB" id="A0AA43QNM4"/>
<proteinExistence type="inferred from homology"/>
<dbReference type="PANTHER" id="PTHR11001:SF2">
    <property type="entry name" value="MITOCHONDRIAL FISSION PROCESS PROTEIN 1"/>
    <property type="match status" value="1"/>
</dbReference>
<name>A0AA43QNM4_9LECA</name>
<dbReference type="EMBL" id="JAPUFD010000008">
    <property type="protein sequence ID" value="MDI1488874.1"/>
    <property type="molecule type" value="Genomic_DNA"/>
</dbReference>
<accession>A0AA43QNM4</accession>
<evidence type="ECO:0000313" key="5">
    <source>
        <dbReference type="EMBL" id="MDI1488874.1"/>
    </source>
</evidence>